<feature type="region of interest" description="Disordered" evidence="2">
    <location>
        <begin position="227"/>
        <end position="264"/>
    </location>
</feature>
<dbReference type="Pfam" id="PF06741">
    <property type="entry name" value="LsmAD"/>
    <property type="match status" value="1"/>
</dbReference>
<dbReference type="AlphaFoldDB" id="A0A2T7PCL7"/>
<keyword evidence="5" id="KW-1185">Reference proteome</keyword>
<evidence type="ECO:0000256" key="1">
    <source>
        <dbReference type="SAM" id="Coils"/>
    </source>
</evidence>
<feature type="coiled-coil region" evidence="1">
    <location>
        <begin position="127"/>
        <end position="154"/>
    </location>
</feature>
<evidence type="ECO:0000313" key="5">
    <source>
        <dbReference type="Proteomes" id="UP000245119"/>
    </source>
</evidence>
<feature type="region of interest" description="Disordered" evidence="2">
    <location>
        <begin position="391"/>
        <end position="462"/>
    </location>
</feature>
<dbReference type="STRING" id="400727.A0A2T7PCL7"/>
<dbReference type="GO" id="GO:0010494">
    <property type="term" value="C:cytoplasmic stress granule"/>
    <property type="evidence" value="ECO:0007669"/>
    <property type="project" value="TreeGrafter"/>
</dbReference>
<dbReference type="PANTHER" id="PTHR12854">
    <property type="entry name" value="ATAXIN 2-RELATED"/>
    <property type="match status" value="1"/>
</dbReference>
<feature type="region of interest" description="Disordered" evidence="2">
    <location>
        <begin position="477"/>
        <end position="503"/>
    </location>
</feature>
<accession>A0A2T7PCL7</accession>
<dbReference type="SMART" id="SM01272">
    <property type="entry name" value="LsmAD"/>
    <property type="match status" value="1"/>
</dbReference>
<dbReference type="PANTHER" id="PTHR12854:SF7">
    <property type="entry name" value="ATAXIN-2 HOMOLOG"/>
    <property type="match status" value="1"/>
</dbReference>
<feature type="compositionally biased region" description="Basic and acidic residues" evidence="2">
    <location>
        <begin position="413"/>
        <end position="462"/>
    </location>
</feature>
<reference evidence="4 5" key="1">
    <citation type="submission" date="2018-04" db="EMBL/GenBank/DDBJ databases">
        <title>The genome of golden apple snail Pomacea canaliculata provides insight into stress tolerance and invasive adaptation.</title>
        <authorList>
            <person name="Liu C."/>
            <person name="Liu B."/>
            <person name="Ren Y."/>
            <person name="Zhang Y."/>
            <person name="Wang H."/>
            <person name="Li S."/>
            <person name="Jiang F."/>
            <person name="Yin L."/>
            <person name="Zhang G."/>
            <person name="Qian W."/>
            <person name="Fan W."/>
        </authorList>
    </citation>
    <scope>NUCLEOTIDE SEQUENCE [LARGE SCALE GENOMIC DNA]</scope>
    <source>
        <strain evidence="4">SZHN2017</strain>
        <tissue evidence="4">Muscle</tissue>
    </source>
</reference>
<feature type="compositionally biased region" description="Polar residues" evidence="2">
    <location>
        <begin position="313"/>
        <end position="330"/>
    </location>
</feature>
<feature type="region of interest" description="Disordered" evidence="2">
    <location>
        <begin position="628"/>
        <end position="744"/>
    </location>
</feature>
<feature type="compositionally biased region" description="Polar residues" evidence="2">
    <location>
        <begin position="227"/>
        <end position="237"/>
    </location>
</feature>
<evidence type="ECO:0000313" key="4">
    <source>
        <dbReference type="EMBL" id="PVD31168.1"/>
    </source>
</evidence>
<proteinExistence type="predicted"/>
<organism evidence="4 5">
    <name type="scientific">Pomacea canaliculata</name>
    <name type="common">Golden apple snail</name>
    <dbReference type="NCBI Taxonomy" id="400727"/>
    <lineage>
        <taxon>Eukaryota</taxon>
        <taxon>Metazoa</taxon>
        <taxon>Spiralia</taxon>
        <taxon>Lophotrochozoa</taxon>
        <taxon>Mollusca</taxon>
        <taxon>Gastropoda</taxon>
        <taxon>Caenogastropoda</taxon>
        <taxon>Architaenioglossa</taxon>
        <taxon>Ampullarioidea</taxon>
        <taxon>Ampullariidae</taxon>
        <taxon>Pomacea</taxon>
    </lineage>
</organism>
<dbReference type="GO" id="GO:0034063">
    <property type="term" value="P:stress granule assembly"/>
    <property type="evidence" value="ECO:0007669"/>
    <property type="project" value="TreeGrafter"/>
</dbReference>
<feature type="compositionally biased region" description="Polar residues" evidence="2">
    <location>
        <begin position="400"/>
        <end position="412"/>
    </location>
</feature>
<feature type="compositionally biased region" description="Basic residues" evidence="2">
    <location>
        <begin position="652"/>
        <end position="666"/>
    </location>
</feature>
<feature type="compositionally biased region" description="Polar residues" evidence="2">
    <location>
        <begin position="715"/>
        <end position="732"/>
    </location>
</feature>
<gene>
    <name evidence="4" type="ORF">C0Q70_06579</name>
</gene>
<evidence type="ECO:0000259" key="3">
    <source>
        <dbReference type="SMART" id="SM01272"/>
    </source>
</evidence>
<name>A0A2T7PCL7_POMCA</name>
<sequence length="916" mass="98921">MEILLSAGTLLRPSANGQSPKPLNREVMNMIFKANDIVCFSAANVDFDASRADSFIDSSITRNGQSTEREMKELEPWEAGTGDDASYTLDPNANGWDASEMFRKNAERFDVKSTYDENLSQYTTPLVRKNDQDYKRKEEEAERIAREIESSETYKARIALENGDRDEESKFSAVLRPGEGGANNRSVPLSRRPQISSNQNMPVHQVSAAAMQPLPRDKRTWENHRSVVSNPSVQQTCVPPAVPTHSHQRRPEINDQRVNGDVTKDRKGEGIHLRAQKAMSVSSTAISPHGPQHHAGTHPVTPQHHTGTHPVTPLQQQSCPPVNTIPQNHIQQQQGPTPLMPPPQSSQPLQSVSTIQQPSQLPVVAAATPSVPIPTPASVLQTSVASVTASLEKPEPCPASPTTQVQAQTSQPAERKSPRDKEKLEGLKDFQRNFKLEDGEDHKAERAQEKKTGLEEKKEEEKVENKLLDKVAHSNLNPNAKEFKPASYGMKPAPSPTPPRQSPVIHPSSVVSMCSPTLFSNVGILATGRQTMAQSKTYPKRAVVSVQPDPMLATGQPLLAQPSPLPTQYLFQAVPLPQGATSTIQVMPSRIAPNSVHMSHQPMDPSQVSGQPTHSAHQIFVAQQAHGPIPAHMGPHHGAQAMSHPQPAHTHMQQHQHQHQHQHQQHHPSSVPPGPQGQSGQMTPHPSASPVQHLGPNGPNPGAPQQHHGHAQGVPPTSGTPQPSLNYGQQIGLQGHPPLQPAHALPAHTHVGLSNSNHQSLHHVPVNYMTHTLQVAEGGFLALPSLAGGGQLPFSQAGPSASGPGPAHVQHNAPMGQYNVVVMPQPPPHTVNQATLSNHHHGHQYQQHHVPAASQLHNTAGQAHALIPGGMSAAIPVSGTGLVGIHHSQLPHFAPPAIYQRMPCPVEVQGKEAGHP</sequence>
<evidence type="ECO:0000256" key="2">
    <source>
        <dbReference type="SAM" id="MobiDB-lite"/>
    </source>
</evidence>
<comment type="caution">
    <text evidence="4">The sequence shown here is derived from an EMBL/GenBank/DDBJ whole genome shotgun (WGS) entry which is preliminary data.</text>
</comment>
<dbReference type="InterPro" id="IPR045117">
    <property type="entry name" value="ATXN2-like"/>
</dbReference>
<feature type="region of interest" description="Disordered" evidence="2">
    <location>
        <begin position="278"/>
        <end position="356"/>
    </location>
</feature>
<dbReference type="Proteomes" id="UP000245119">
    <property type="component" value="Linkage Group LG4"/>
</dbReference>
<dbReference type="InterPro" id="IPR009604">
    <property type="entry name" value="LsmAD_domain"/>
</dbReference>
<dbReference type="OrthoDB" id="2275718at2759"/>
<dbReference type="EMBL" id="PZQS01000004">
    <property type="protein sequence ID" value="PVD31168.1"/>
    <property type="molecule type" value="Genomic_DNA"/>
</dbReference>
<keyword evidence="1" id="KW-0175">Coiled coil</keyword>
<dbReference type="GO" id="GO:0003729">
    <property type="term" value="F:mRNA binding"/>
    <property type="evidence" value="ECO:0007669"/>
    <property type="project" value="TreeGrafter"/>
</dbReference>
<protein>
    <recommendedName>
        <fullName evidence="3">LsmAD domain-containing protein</fullName>
    </recommendedName>
</protein>
<feature type="domain" description="LsmAD" evidence="3">
    <location>
        <begin position="109"/>
        <end position="177"/>
    </location>
</feature>